<accession>A0AAW9QH53</accession>
<protein>
    <submittedName>
        <fullName evidence="1">DUF29 domain-containing protein</fullName>
    </submittedName>
</protein>
<dbReference type="PANTHER" id="PTHR34235">
    <property type="entry name" value="SLR1203 PROTEIN-RELATED"/>
    <property type="match status" value="1"/>
</dbReference>
<reference evidence="1 2" key="1">
    <citation type="submission" date="2024-01" db="EMBL/GenBank/DDBJ databases">
        <title>Genomic insights into the taxonomy and metabolism of the cyanobacterium Pannus brasiliensis CCIBt3594.</title>
        <authorList>
            <person name="Machado M."/>
            <person name="Botero N.B."/>
            <person name="Andreote A.P.D."/>
            <person name="Feitosa A.M.T."/>
            <person name="Popin R."/>
            <person name="Sivonen K."/>
            <person name="Fiore M.F."/>
        </authorList>
    </citation>
    <scope>NUCLEOTIDE SEQUENCE [LARGE SCALE GENOMIC DNA]</scope>
    <source>
        <strain evidence="1 2">CCIBt3594</strain>
    </source>
</reference>
<dbReference type="RefSeq" id="WP_332864594.1">
    <property type="nucleotide sequence ID" value="NZ_JBAFSM010000012.1"/>
</dbReference>
<dbReference type="InterPro" id="IPR002636">
    <property type="entry name" value="DUF29"/>
</dbReference>
<organism evidence="1 2">
    <name type="scientific">Pannus brasiliensis CCIBt3594</name>
    <dbReference type="NCBI Taxonomy" id="1427578"/>
    <lineage>
        <taxon>Bacteria</taxon>
        <taxon>Bacillati</taxon>
        <taxon>Cyanobacteriota</taxon>
        <taxon>Cyanophyceae</taxon>
        <taxon>Oscillatoriophycideae</taxon>
        <taxon>Chroococcales</taxon>
        <taxon>Microcystaceae</taxon>
        <taxon>Pannus</taxon>
    </lineage>
</organism>
<evidence type="ECO:0000313" key="1">
    <source>
        <dbReference type="EMBL" id="MEG3437115.1"/>
    </source>
</evidence>
<sequence>MKTVNRNYLKNLYEADEHLWLEETIALLRANRLDDLDIENLIEELESLSKRDKNKVSSLLEQIIRHSLLLQYWSIERERNRHHWRSQIQSFRTQYRKALTTSLQNYLESEFDSIYQDALGYVREKTGFSVEFPHECPYTLEQLLEKEWFPDCR</sequence>
<dbReference type="Pfam" id="PF01724">
    <property type="entry name" value="DUF29"/>
    <property type="match status" value="1"/>
</dbReference>
<name>A0AAW9QH53_9CHRO</name>
<dbReference type="PANTHER" id="PTHR34235:SF3">
    <property type="entry name" value="SLR1203 PROTEIN"/>
    <property type="match status" value="1"/>
</dbReference>
<keyword evidence="2" id="KW-1185">Reference proteome</keyword>
<dbReference type="Gene3D" id="1.20.1220.20">
    <property type="entry name" value="Uncharcterised protein PF01724"/>
    <property type="match status" value="1"/>
</dbReference>
<dbReference type="EMBL" id="JBAFSM010000012">
    <property type="protein sequence ID" value="MEG3437115.1"/>
    <property type="molecule type" value="Genomic_DNA"/>
</dbReference>
<comment type="caution">
    <text evidence="1">The sequence shown here is derived from an EMBL/GenBank/DDBJ whole genome shotgun (WGS) entry which is preliminary data.</text>
</comment>
<dbReference type="Proteomes" id="UP001328733">
    <property type="component" value="Unassembled WGS sequence"/>
</dbReference>
<evidence type="ECO:0000313" key="2">
    <source>
        <dbReference type="Proteomes" id="UP001328733"/>
    </source>
</evidence>
<proteinExistence type="predicted"/>
<gene>
    <name evidence="1" type="ORF">V0288_08295</name>
</gene>
<dbReference type="AlphaFoldDB" id="A0AAW9QH53"/>